<name>G8TXT5_SULAD</name>
<evidence type="ECO:0000256" key="7">
    <source>
        <dbReference type="ARBA" id="ARBA00023146"/>
    </source>
</evidence>
<keyword evidence="6 9" id="KW-0648">Protein biosynthesis</keyword>
<dbReference type="InterPro" id="IPR041715">
    <property type="entry name" value="HisRS-like_core"/>
</dbReference>
<evidence type="ECO:0000313" key="12">
    <source>
        <dbReference type="EMBL" id="AEW05041.1"/>
    </source>
</evidence>
<dbReference type="STRING" id="679936.Sulac_1544"/>
<comment type="subunit">
    <text evidence="9">Homodimer.</text>
</comment>
<dbReference type="SUPFAM" id="SSF55681">
    <property type="entry name" value="Class II aaRS and biotin synthetases"/>
    <property type="match status" value="1"/>
</dbReference>
<accession>G8TXT5</accession>
<evidence type="ECO:0000256" key="1">
    <source>
        <dbReference type="ARBA" id="ARBA00008226"/>
    </source>
</evidence>
<feature type="binding site" evidence="10">
    <location>
        <position position="128"/>
    </location>
    <ligand>
        <name>L-histidine</name>
        <dbReference type="ChEBI" id="CHEBI:57595"/>
    </ligand>
</feature>
<reference evidence="12 13" key="2">
    <citation type="journal article" date="2012" name="Stand. Genomic Sci.">
        <title>Complete genome sequence of the moderately thermophilic mineral-sulfide-oxidizing firmicute Sulfobacillus acidophilus type strain (NAL(T)).</title>
        <authorList>
            <person name="Anderson I."/>
            <person name="Chertkov O."/>
            <person name="Chen A."/>
            <person name="Saunders E."/>
            <person name="Lapidus A."/>
            <person name="Nolan M."/>
            <person name="Lucas S."/>
            <person name="Hammon N."/>
            <person name="Deshpande S."/>
            <person name="Cheng J.F."/>
            <person name="Han C."/>
            <person name="Tapia R."/>
            <person name="Goodwin L.A."/>
            <person name="Pitluck S."/>
            <person name="Liolios K."/>
            <person name="Pagani I."/>
            <person name="Ivanova N."/>
            <person name="Mikhailova N."/>
            <person name="Pati A."/>
            <person name="Palaniappan K."/>
            <person name="Land M."/>
            <person name="Pan C."/>
            <person name="Rohde M."/>
            <person name="Pukall R."/>
            <person name="Goker M."/>
            <person name="Detter J.C."/>
            <person name="Woyke T."/>
            <person name="Bristow J."/>
            <person name="Eisen J.A."/>
            <person name="Markowitz V."/>
            <person name="Hugenholtz P."/>
            <person name="Kyrpides N.C."/>
            <person name="Klenk H.P."/>
            <person name="Mavromatis K."/>
        </authorList>
    </citation>
    <scope>NUCLEOTIDE SEQUENCE [LARGE SCALE GENOMIC DNA]</scope>
    <source>
        <strain evidence="13">ATCC 700253 / DSM 10332 / NAL</strain>
    </source>
</reference>
<dbReference type="GO" id="GO:0016740">
    <property type="term" value="F:transferase activity"/>
    <property type="evidence" value="ECO:0007669"/>
    <property type="project" value="UniProtKB-ARBA"/>
</dbReference>
<dbReference type="InterPro" id="IPR006195">
    <property type="entry name" value="aa-tRNA-synth_II"/>
</dbReference>
<evidence type="ECO:0000256" key="4">
    <source>
        <dbReference type="ARBA" id="ARBA00022741"/>
    </source>
</evidence>
<evidence type="ECO:0000313" key="13">
    <source>
        <dbReference type="Proteomes" id="UP000005439"/>
    </source>
</evidence>
<comment type="subcellular location">
    <subcellularLocation>
        <location evidence="9">Cytoplasm</location>
    </subcellularLocation>
</comment>
<dbReference type="CDD" id="cd00859">
    <property type="entry name" value="HisRS_anticodon"/>
    <property type="match status" value="1"/>
</dbReference>
<dbReference type="AlphaFoldDB" id="G8TXT5"/>
<feature type="binding site" evidence="10">
    <location>
        <position position="257"/>
    </location>
    <ligand>
        <name>L-histidine</name>
        <dbReference type="ChEBI" id="CHEBI:57595"/>
    </ligand>
</feature>
<dbReference type="GO" id="GO:0006427">
    <property type="term" value="P:histidyl-tRNA aminoacylation"/>
    <property type="evidence" value="ECO:0007669"/>
    <property type="project" value="UniProtKB-UniRule"/>
</dbReference>
<dbReference type="PANTHER" id="PTHR43707:SF1">
    <property type="entry name" value="HISTIDINE--TRNA LIGASE, MITOCHONDRIAL-RELATED"/>
    <property type="match status" value="1"/>
</dbReference>
<keyword evidence="2 9" id="KW-0963">Cytoplasm</keyword>
<dbReference type="InterPro" id="IPR004516">
    <property type="entry name" value="HisRS/HisZ"/>
</dbReference>
<dbReference type="Gene3D" id="3.40.50.800">
    <property type="entry name" value="Anticodon-binding domain"/>
    <property type="match status" value="1"/>
</dbReference>
<dbReference type="GO" id="GO:0140096">
    <property type="term" value="F:catalytic activity, acting on a protein"/>
    <property type="evidence" value="ECO:0007669"/>
    <property type="project" value="UniProtKB-ARBA"/>
</dbReference>
<dbReference type="InterPro" id="IPR004154">
    <property type="entry name" value="Anticodon-bd"/>
</dbReference>
<dbReference type="Pfam" id="PF03129">
    <property type="entry name" value="HGTP_anticodon"/>
    <property type="match status" value="1"/>
</dbReference>
<dbReference type="InterPro" id="IPR033656">
    <property type="entry name" value="HisRS_anticodon"/>
</dbReference>
<dbReference type="Proteomes" id="UP000005439">
    <property type="component" value="Chromosome"/>
</dbReference>
<feature type="binding site" evidence="10">
    <location>
        <begin position="261"/>
        <end position="262"/>
    </location>
    <ligand>
        <name>L-histidine</name>
        <dbReference type="ChEBI" id="CHEBI:57595"/>
    </ligand>
</feature>
<feature type="binding site" evidence="10">
    <location>
        <position position="114"/>
    </location>
    <ligand>
        <name>L-histidine</name>
        <dbReference type="ChEBI" id="CHEBI:57595"/>
    </ligand>
</feature>
<dbReference type="HOGENOM" id="CLU_025113_1_1_9"/>
<dbReference type="HAMAP" id="MF_00127">
    <property type="entry name" value="His_tRNA_synth"/>
    <property type="match status" value="1"/>
</dbReference>
<dbReference type="NCBIfam" id="TIGR00442">
    <property type="entry name" value="hisS"/>
    <property type="match status" value="1"/>
</dbReference>
<dbReference type="Gene3D" id="3.30.930.10">
    <property type="entry name" value="Bira Bifunctional Protein, Domain 2"/>
    <property type="match status" value="1"/>
</dbReference>
<evidence type="ECO:0000256" key="5">
    <source>
        <dbReference type="ARBA" id="ARBA00022840"/>
    </source>
</evidence>
<dbReference type="PATRIC" id="fig|679936.5.peg.1609"/>
<evidence type="ECO:0000256" key="9">
    <source>
        <dbReference type="HAMAP-Rule" id="MF_00127"/>
    </source>
</evidence>
<protein>
    <recommendedName>
        <fullName evidence="9">Histidine--tRNA ligase</fullName>
        <ecNumber evidence="9">6.1.1.21</ecNumber>
    </recommendedName>
    <alternativeName>
        <fullName evidence="9">Histidyl-tRNA synthetase</fullName>
        <shortName evidence="9">HisRS</shortName>
    </alternativeName>
</protein>
<evidence type="ECO:0000256" key="8">
    <source>
        <dbReference type="ARBA" id="ARBA00047639"/>
    </source>
</evidence>
<dbReference type="EC" id="6.1.1.21" evidence="9"/>
<dbReference type="Pfam" id="PF13393">
    <property type="entry name" value="tRNA-synt_His"/>
    <property type="match status" value="2"/>
</dbReference>
<feature type="binding site" evidence="10">
    <location>
        <begin position="83"/>
        <end position="85"/>
    </location>
    <ligand>
        <name>L-histidine</name>
        <dbReference type="ChEBI" id="CHEBI:57595"/>
    </ligand>
</feature>
<dbReference type="GO" id="GO:0005524">
    <property type="term" value="F:ATP binding"/>
    <property type="evidence" value="ECO:0007669"/>
    <property type="project" value="UniProtKB-UniRule"/>
</dbReference>
<feature type="domain" description="Aminoacyl-transfer RNA synthetases class-II family profile" evidence="11">
    <location>
        <begin position="33"/>
        <end position="332"/>
    </location>
</feature>
<gene>
    <name evidence="9" type="primary">hisS</name>
    <name evidence="12" type="ordered locus">Sulac_1544</name>
</gene>
<evidence type="ECO:0000256" key="6">
    <source>
        <dbReference type="ARBA" id="ARBA00022917"/>
    </source>
</evidence>
<dbReference type="SUPFAM" id="SSF52954">
    <property type="entry name" value="Class II aaRS ABD-related"/>
    <property type="match status" value="1"/>
</dbReference>
<comment type="catalytic activity">
    <reaction evidence="8 9">
        <text>tRNA(His) + L-histidine + ATP = L-histidyl-tRNA(His) + AMP + diphosphate + H(+)</text>
        <dbReference type="Rhea" id="RHEA:17313"/>
        <dbReference type="Rhea" id="RHEA-COMP:9665"/>
        <dbReference type="Rhea" id="RHEA-COMP:9689"/>
        <dbReference type="ChEBI" id="CHEBI:15378"/>
        <dbReference type="ChEBI" id="CHEBI:30616"/>
        <dbReference type="ChEBI" id="CHEBI:33019"/>
        <dbReference type="ChEBI" id="CHEBI:57595"/>
        <dbReference type="ChEBI" id="CHEBI:78442"/>
        <dbReference type="ChEBI" id="CHEBI:78527"/>
        <dbReference type="ChEBI" id="CHEBI:456215"/>
        <dbReference type="EC" id="6.1.1.21"/>
    </reaction>
</comment>
<reference evidence="13" key="1">
    <citation type="submission" date="2011-12" db="EMBL/GenBank/DDBJ databases">
        <title>The complete genome of chromosome of Sulfobacillus acidophilus DSM 10332.</title>
        <authorList>
            <person name="Lucas S."/>
            <person name="Han J."/>
            <person name="Lapidus A."/>
            <person name="Bruce D."/>
            <person name="Goodwin L."/>
            <person name="Pitluck S."/>
            <person name="Peters L."/>
            <person name="Kyrpides N."/>
            <person name="Mavromatis K."/>
            <person name="Ivanova N."/>
            <person name="Mikhailova N."/>
            <person name="Chertkov O."/>
            <person name="Saunders E."/>
            <person name="Detter J.C."/>
            <person name="Tapia R."/>
            <person name="Han C."/>
            <person name="Land M."/>
            <person name="Hauser L."/>
            <person name="Markowitz V."/>
            <person name="Cheng J.-F."/>
            <person name="Hugenholtz P."/>
            <person name="Woyke T."/>
            <person name="Wu D."/>
            <person name="Pukall R."/>
            <person name="Gehrich-Schroeter G."/>
            <person name="Schneider S."/>
            <person name="Klenk H.-P."/>
            <person name="Eisen J.A."/>
        </authorList>
    </citation>
    <scope>NUCLEOTIDE SEQUENCE [LARGE SCALE GENOMIC DNA]</scope>
    <source>
        <strain evidence="13">ATCC 700253 / DSM 10332 / NAL</strain>
    </source>
</reference>
<dbReference type="InterPro" id="IPR036621">
    <property type="entry name" value="Anticodon-bd_dom_sf"/>
</dbReference>
<keyword evidence="4 9" id="KW-0547">Nucleotide-binding</keyword>
<evidence type="ECO:0000259" key="11">
    <source>
        <dbReference type="PROSITE" id="PS50862"/>
    </source>
</evidence>
<keyword evidence="3 9" id="KW-0436">Ligase</keyword>
<feature type="binding site" evidence="10">
    <location>
        <position position="132"/>
    </location>
    <ligand>
        <name>L-histidine</name>
        <dbReference type="ChEBI" id="CHEBI:57595"/>
    </ligand>
</feature>
<dbReference type="GO" id="GO:0005737">
    <property type="term" value="C:cytoplasm"/>
    <property type="evidence" value="ECO:0007669"/>
    <property type="project" value="UniProtKB-SubCell"/>
</dbReference>
<organism evidence="12 13">
    <name type="scientific">Sulfobacillus acidophilus (strain ATCC 700253 / DSM 10332 / NAL)</name>
    <dbReference type="NCBI Taxonomy" id="679936"/>
    <lineage>
        <taxon>Bacteria</taxon>
        <taxon>Bacillati</taxon>
        <taxon>Bacillota</taxon>
        <taxon>Clostridia</taxon>
        <taxon>Eubacteriales</taxon>
        <taxon>Clostridiales Family XVII. Incertae Sedis</taxon>
        <taxon>Sulfobacillus</taxon>
    </lineage>
</organism>
<proteinExistence type="inferred from homology"/>
<dbReference type="CDD" id="cd00773">
    <property type="entry name" value="HisRS-like_core"/>
    <property type="match status" value="1"/>
</dbReference>
<dbReference type="KEGG" id="sap:Sulac_1544"/>
<evidence type="ECO:0000256" key="3">
    <source>
        <dbReference type="ARBA" id="ARBA00022598"/>
    </source>
</evidence>
<comment type="similarity">
    <text evidence="1 9">Belongs to the class-II aminoacyl-tRNA synthetase family.</text>
</comment>
<keyword evidence="7 9" id="KW-0030">Aminoacyl-tRNA synthetase</keyword>
<dbReference type="EMBL" id="CP003179">
    <property type="protein sequence ID" value="AEW05041.1"/>
    <property type="molecule type" value="Genomic_DNA"/>
</dbReference>
<dbReference type="PIRSF" id="PIRSF001549">
    <property type="entry name" value="His-tRNA_synth"/>
    <property type="match status" value="1"/>
</dbReference>
<dbReference type="InterPro" id="IPR045864">
    <property type="entry name" value="aa-tRNA-synth_II/BPL/LPL"/>
</dbReference>
<dbReference type="PANTHER" id="PTHR43707">
    <property type="entry name" value="HISTIDYL-TRNA SYNTHETASE"/>
    <property type="match status" value="1"/>
</dbReference>
<sequence>MIAPEYQRPKGTRDVIAPESWQFEAMRRLALDLAARYGYDPIETPIFEQSPVFLRVGESTDIVQHESYRFVDVGGDDLTLRPEGTAAVARAYVQLGLATAPQPVRLCYFGPMFRRERPAAGRYRQHTQFGVECYGSEAPEADAEVILLAMQVVDAAGLKDPQVRLNSLGCAVCRPRYREALIAYYTDRRSELCDDCQVRLNQNPLRLLDCKVDVGIRQQAPDIQDYWCDGCRTHFDRLTGILAASGRHVTRDKHLVRGLDYYTRTVFEVGHPSLGDQVALFGGGRYDGLTASLGGPSVPAVGFGMGIERLLSALPQALATPEPRRVYCAHLPGFAERAFLLAEALRRQGIAAEADILNRSLKAQLKDAGRRASVAVIVGGQEWDQGQVVVKDLAAGRQITVDRTELLTYLAADGEEQEDSRNT</sequence>
<evidence type="ECO:0000256" key="2">
    <source>
        <dbReference type="ARBA" id="ARBA00022490"/>
    </source>
</evidence>
<dbReference type="GO" id="GO:0004821">
    <property type="term" value="F:histidine-tRNA ligase activity"/>
    <property type="evidence" value="ECO:0007669"/>
    <property type="project" value="UniProtKB-UniRule"/>
</dbReference>
<keyword evidence="13" id="KW-1185">Reference proteome</keyword>
<dbReference type="PROSITE" id="PS50862">
    <property type="entry name" value="AA_TRNA_LIGASE_II"/>
    <property type="match status" value="1"/>
</dbReference>
<dbReference type="InterPro" id="IPR015807">
    <property type="entry name" value="His-tRNA-ligase"/>
</dbReference>
<keyword evidence="5 9" id="KW-0067">ATP-binding</keyword>
<evidence type="ECO:0000256" key="10">
    <source>
        <dbReference type="PIRSR" id="PIRSR001549-1"/>
    </source>
</evidence>